<feature type="region of interest" description="Disordered" evidence="8">
    <location>
        <begin position="705"/>
        <end position="756"/>
    </location>
</feature>
<evidence type="ECO:0000256" key="7">
    <source>
        <dbReference type="PROSITE-ProRule" id="PRU00042"/>
    </source>
</evidence>
<dbReference type="PROSITE" id="PS50157">
    <property type="entry name" value="ZINC_FINGER_C2H2_2"/>
    <property type="match status" value="21"/>
</dbReference>
<keyword evidence="5" id="KW-0862">Zinc</keyword>
<comment type="subcellular location">
    <subcellularLocation>
        <location evidence="1">Nucleus</location>
    </subcellularLocation>
</comment>
<feature type="domain" description="C2H2-type" evidence="9">
    <location>
        <begin position="1566"/>
        <end position="1593"/>
    </location>
</feature>
<feature type="domain" description="C2H2-type" evidence="9">
    <location>
        <begin position="1538"/>
        <end position="1565"/>
    </location>
</feature>
<evidence type="ECO:0000256" key="1">
    <source>
        <dbReference type="ARBA" id="ARBA00004123"/>
    </source>
</evidence>
<feature type="region of interest" description="Disordered" evidence="8">
    <location>
        <begin position="911"/>
        <end position="945"/>
    </location>
</feature>
<feature type="domain" description="C2H2-type" evidence="9">
    <location>
        <begin position="1453"/>
        <end position="1480"/>
    </location>
</feature>
<keyword evidence="10" id="KW-1185">Reference proteome</keyword>
<evidence type="ECO:0000256" key="3">
    <source>
        <dbReference type="ARBA" id="ARBA00022737"/>
    </source>
</evidence>
<feature type="domain" description="C2H2-type" evidence="9">
    <location>
        <begin position="323"/>
        <end position="350"/>
    </location>
</feature>
<feature type="region of interest" description="Disordered" evidence="8">
    <location>
        <begin position="1058"/>
        <end position="1102"/>
    </location>
</feature>
<feature type="domain" description="C2H2-type" evidence="9">
    <location>
        <begin position="1481"/>
        <end position="1508"/>
    </location>
</feature>
<dbReference type="InterPro" id="IPR057829">
    <property type="entry name" value="Znf_C2H2_ZN142_21/23"/>
</dbReference>
<feature type="compositionally biased region" description="Basic and acidic residues" evidence="8">
    <location>
        <begin position="12"/>
        <end position="36"/>
    </location>
</feature>
<name>A0ABM1KL90_GEKJA</name>
<dbReference type="PROSITE" id="PS00028">
    <property type="entry name" value="ZINC_FINGER_C2H2_1"/>
    <property type="match status" value="17"/>
</dbReference>
<feature type="compositionally biased region" description="Acidic residues" evidence="8">
    <location>
        <begin position="705"/>
        <end position="715"/>
    </location>
</feature>
<dbReference type="Pfam" id="PF23611">
    <property type="entry name" value="zf-C2H2_16"/>
    <property type="match status" value="4"/>
</dbReference>
<keyword evidence="3" id="KW-0677">Repeat</keyword>
<feature type="domain" description="C2H2-type" evidence="9">
    <location>
        <begin position="1425"/>
        <end position="1452"/>
    </location>
</feature>
<dbReference type="Pfam" id="PF00096">
    <property type="entry name" value="zf-C2H2"/>
    <property type="match status" value="4"/>
</dbReference>
<feature type="compositionally biased region" description="Basic and acidic residues" evidence="8">
    <location>
        <begin position="716"/>
        <end position="743"/>
    </location>
</feature>
<feature type="domain" description="C2H2-type" evidence="9">
    <location>
        <begin position="89"/>
        <end position="116"/>
    </location>
</feature>
<evidence type="ECO:0000259" key="9">
    <source>
        <dbReference type="PROSITE" id="PS50157"/>
    </source>
</evidence>
<gene>
    <name evidence="11" type="primary">ZNF142</name>
</gene>
<feature type="domain" description="C2H2-type" evidence="9">
    <location>
        <begin position="351"/>
        <end position="378"/>
    </location>
</feature>
<dbReference type="Proteomes" id="UP000694871">
    <property type="component" value="Unplaced"/>
</dbReference>
<feature type="compositionally biased region" description="Basic and acidic residues" evidence="8">
    <location>
        <begin position="911"/>
        <end position="926"/>
    </location>
</feature>
<keyword evidence="6" id="KW-0539">Nucleus</keyword>
<dbReference type="GeneID" id="107116963"/>
<sequence>MEMDPVQGGHVDSSDVLHEDHTALPEEDNPGKRGNESLEEGEEEEEGEGISCKMNQGNKKAYTRTTKASQVQLFKGEMAEHSKYLFKTHMCPECKRCFKKRTHLVEHLHLHFPDPRLQCPNCQKFFTSKSKLKIHMMRETGEKAHRCPLCHYSSVEKNALNRHMASMHEDISNFYSDVYSCPVCEEKFKLSHALKEHLKTHKAEHKQLSCFQADCSYCTEDRKEFLRHVREVHDIKAVECKYYACSLLFPSPEVMEMHRKTHYAFHCQQCDFICSNKHMFRKHKKQGHPGSEELQCSFCPFATFNSVEFHDHVGKMHATEKIHKCTECNFATAHKRVLIRHMLLHTGEKPHKCELCDFTCRDVSYLSKHMLTHSDDKNYMCTECGYVTKWKHYLNVHMRKHTGDLRYQCNQCPYRCHRADQLSSHKLRHQGKSLICEVCGFACKRKYELQKHMKAKHSQDYQMPVFQCQYCSYQTKYKQALLNHENCKHTKQREFRCALCPYCTFSNTSLFFHKRKVHGYVPGDKGWQESYASKETEVNSTEVVLGYNLALTLHSKESWHDQAKSLLPGTEEEYQHQQSFIMPVFGNGNNSEAVAEEAVGGQGRDKADTAAPGELSEEVSPVSAREAGNAGSTLGQDGTLRLGPFCNSDQTLAQLAKEMPTALPEKRGAVNCREMESAYETLGSRDSLILEDSDPALEDIPDFEEETEVHEDEQLEQEKGAGESCGKDTQQDPGEKEDDRQDSEPLQVPPDPEQDLGYKELSEEETWSNMLKPDSLQPRACHSFHPAAEGALLHSEEASQPESLLKALRRQDKEQAETLVLEGRVQMLVVQSESPVFKCEKCSYITRKEKSMLVHCRTGCQGRKGPLVCQECGAIFKQQRGLNTHILKKCPVLMKKNSGKLVCVDQSVAGEPREKGPGMAEAKKDGPGALNEAEGSKLRVGSGEAGPDDAGCLATVRPDKQTLAVDQLDQPSQAVLATTVEEKWSQAITETATSHSEKYYLEQGKFHCKSCLFLCSRVSTVRSHVRDGCRGLEKFWCPICSKPFHSKRALKIHQSAEHVEAHPNGTIPPEAGEEHRNGQTGGEETSQPDESAAATSPPPASQHKRQCFSCPTCPFTCHQERALKTHKKRGCLKSGEFHCTLCSFTSKAAATLRLHRKLHQKYYSTRPQLACRQCDFTCKQARCLRQHMRIKHEGVKPHKCPYCEFSTTRRYRLDAHQSLHTGVGRIACPTCGQTFGTNSKLRIHHLRVHEKKPTHFCPLCDYSGYIQNDITRHVNSCHQGELNFACTRCEARFSSETALKQHALRQHEEKVSYSCPHCAFVCHSEATLKCHVQKQHPLLQCSTCKETLTTREELEDHKKLHFSHRCDCCSFAAKERQQLVNHYLEAHEPSVAEKRPLNCSFCDFACHHQLVFDHHMKGHGGTRVYKCSDCEYTTKNKQKITWHIRIHTGEKPYKCHLCQYACADPSRLKYHMRIHKEERKYLCPECGYKCKWVNQLKYHMTKHTGIKPYQCDECQYCTNRADALRIHKETRHREARSFICEQCGKAFKTRFLLKTHLKKHSEEKPYVCNVCHRGFRWAAGLRHHYLTHTNEHPFFCRYCSYKAKQKFQVIKHLQRHHREQGDLSKGVGKDPSTLTVHLHDVQLEISPSKHPGEGEAQALPHS</sequence>
<evidence type="ECO:0000313" key="11">
    <source>
        <dbReference type="RefSeq" id="XP_015274477.1"/>
    </source>
</evidence>
<dbReference type="Gene3D" id="3.30.160.60">
    <property type="entry name" value="Classic Zinc Finger"/>
    <property type="match status" value="19"/>
</dbReference>
<feature type="domain" description="C2H2-type" evidence="9">
    <location>
        <begin position="1509"/>
        <end position="1537"/>
    </location>
</feature>
<dbReference type="PANTHER" id="PTHR24403:SF72">
    <property type="entry name" value="ZINC FINGER PROTEIN 142"/>
    <property type="match status" value="1"/>
</dbReference>
<dbReference type="InterPro" id="IPR036236">
    <property type="entry name" value="Znf_C2H2_sf"/>
</dbReference>
<dbReference type="Pfam" id="PF23574">
    <property type="entry name" value="zf-C2H2_ZNF142_18"/>
    <property type="match status" value="1"/>
</dbReference>
<feature type="domain" description="C2H2-type" evidence="9">
    <location>
        <begin position="407"/>
        <end position="434"/>
    </location>
</feature>
<dbReference type="Pfam" id="PF23612">
    <property type="entry name" value="zf-C2H2_ZN142"/>
    <property type="match status" value="2"/>
</dbReference>
<dbReference type="InterPro" id="IPR013087">
    <property type="entry name" value="Znf_C2H2_type"/>
</dbReference>
<feature type="domain" description="C2H2-type" evidence="9">
    <location>
        <begin position="434"/>
        <end position="462"/>
    </location>
</feature>
<dbReference type="PANTHER" id="PTHR24403">
    <property type="entry name" value="ZINC FINGER PROTEIN"/>
    <property type="match status" value="1"/>
</dbReference>
<feature type="domain" description="C2H2-type" evidence="9">
    <location>
        <begin position="1169"/>
        <end position="1197"/>
    </location>
</feature>
<feature type="domain" description="C2H2-type" evidence="9">
    <location>
        <begin position="1035"/>
        <end position="1063"/>
    </location>
</feature>
<dbReference type="SUPFAM" id="SSF57667">
    <property type="entry name" value="beta-beta-alpha zinc fingers"/>
    <property type="match status" value="11"/>
</dbReference>
<dbReference type="InterPro" id="IPR056438">
    <property type="entry name" value="Znf-C2H2_CTCF"/>
</dbReference>
<evidence type="ECO:0000256" key="2">
    <source>
        <dbReference type="ARBA" id="ARBA00022723"/>
    </source>
</evidence>
<feature type="domain" description="C2H2-type" evidence="9">
    <location>
        <begin position="179"/>
        <end position="206"/>
    </location>
</feature>
<organism evidence="10 11">
    <name type="scientific">Gekko japonicus</name>
    <name type="common">Schlegel's Japanese gecko</name>
    <dbReference type="NCBI Taxonomy" id="146911"/>
    <lineage>
        <taxon>Eukaryota</taxon>
        <taxon>Metazoa</taxon>
        <taxon>Chordata</taxon>
        <taxon>Craniata</taxon>
        <taxon>Vertebrata</taxon>
        <taxon>Euteleostomi</taxon>
        <taxon>Lepidosauria</taxon>
        <taxon>Squamata</taxon>
        <taxon>Bifurcata</taxon>
        <taxon>Gekkota</taxon>
        <taxon>Gekkonidae</taxon>
        <taxon>Gekkoninae</taxon>
        <taxon>Gekko</taxon>
    </lineage>
</organism>
<dbReference type="InterPro" id="IPR050688">
    <property type="entry name" value="Zinc_finger/UBP_domain"/>
</dbReference>
<dbReference type="SMART" id="SM00355">
    <property type="entry name" value="ZnF_C2H2"/>
    <property type="match status" value="36"/>
</dbReference>
<feature type="domain" description="C2H2-type" evidence="9">
    <location>
        <begin position="379"/>
        <end position="406"/>
    </location>
</feature>
<feature type="domain" description="C2H2-type" evidence="9">
    <location>
        <begin position="117"/>
        <end position="144"/>
    </location>
</feature>
<feature type="region of interest" description="Disordered" evidence="8">
    <location>
        <begin position="595"/>
        <end position="642"/>
    </location>
</feature>
<feature type="domain" description="C2H2-type" evidence="9">
    <location>
        <begin position="1339"/>
        <end position="1366"/>
    </location>
</feature>
<proteinExistence type="predicted"/>
<evidence type="ECO:0000256" key="4">
    <source>
        <dbReference type="ARBA" id="ARBA00022771"/>
    </source>
</evidence>
<dbReference type="InterPro" id="IPR057828">
    <property type="entry name" value="Znf_C2H2_ZNF142_13th"/>
</dbReference>
<feature type="domain" description="C2H2-type" evidence="9">
    <location>
        <begin position="1226"/>
        <end position="1254"/>
    </location>
</feature>
<evidence type="ECO:0000256" key="6">
    <source>
        <dbReference type="ARBA" id="ARBA00023242"/>
    </source>
</evidence>
<accession>A0ABM1KL90</accession>
<feature type="domain" description="C2H2-type" evidence="9">
    <location>
        <begin position="1198"/>
        <end position="1222"/>
    </location>
</feature>
<feature type="domain" description="C2H2-type" evidence="9">
    <location>
        <begin position="466"/>
        <end position="494"/>
    </location>
</feature>
<protein>
    <submittedName>
        <fullName evidence="11">Zinc finger protein 142</fullName>
    </submittedName>
</protein>
<feature type="domain" description="C2H2-type" evidence="9">
    <location>
        <begin position="1284"/>
        <end position="1312"/>
    </location>
</feature>
<evidence type="ECO:0000256" key="5">
    <source>
        <dbReference type="ARBA" id="ARBA00022833"/>
    </source>
</evidence>
<evidence type="ECO:0000313" key="10">
    <source>
        <dbReference type="Proteomes" id="UP000694871"/>
    </source>
</evidence>
<keyword evidence="2" id="KW-0479">Metal-binding</keyword>
<reference evidence="11" key="1">
    <citation type="submission" date="2025-08" db="UniProtKB">
        <authorList>
            <consortium name="RefSeq"/>
        </authorList>
    </citation>
    <scope>IDENTIFICATION</scope>
</reference>
<keyword evidence="4 7" id="KW-0863">Zinc-finger</keyword>
<evidence type="ECO:0000256" key="8">
    <source>
        <dbReference type="SAM" id="MobiDB-lite"/>
    </source>
</evidence>
<feature type="compositionally biased region" description="Acidic residues" evidence="8">
    <location>
        <begin position="37"/>
        <end position="48"/>
    </location>
</feature>
<dbReference type="RefSeq" id="XP_015274477.1">
    <property type="nucleotide sequence ID" value="XM_015418991.1"/>
</dbReference>
<feature type="region of interest" description="Disordered" evidence="8">
    <location>
        <begin position="1"/>
        <end position="55"/>
    </location>
</feature>